<organism evidence="2 3">
    <name type="scientific">Ustilaginoidea virens</name>
    <name type="common">Rice false smut fungus</name>
    <name type="synonym">Villosiclava virens</name>
    <dbReference type="NCBI Taxonomy" id="1159556"/>
    <lineage>
        <taxon>Eukaryota</taxon>
        <taxon>Fungi</taxon>
        <taxon>Dikarya</taxon>
        <taxon>Ascomycota</taxon>
        <taxon>Pezizomycotina</taxon>
        <taxon>Sordariomycetes</taxon>
        <taxon>Hypocreomycetidae</taxon>
        <taxon>Hypocreales</taxon>
        <taxon>Clavicipitaceae</taxon>
        <taxon>Ustilaginoidea</taxon>
    </lineage>
</organism>
<sequence>MQGRRGSFVDPFEGAKAGPAASGKMEEVKVNQPMTSKVLKRM</sequence>
<comment type="caution">
    <text evidence="2">The sequence shown here is derived from an EMBL/GenBank/DDBJ whole genome shotgun (WGS) entry which is preliminary data.</text>
</comment>
<feature type="region of interest" description="Disordered" evidence="1">
    <location>
        <begin position="1"/>
        <end position="42"/>
    </location>
</feature>
<name>A0A1B5L5D3_USTVR</name>
<proteinExistence type="predicted"/>
<dbReference type="AlphaFoldDB" id="A0A1B5L5D3"/>
<dbReference type="Proteomes" id="UP000054053">
    <property type="component" value="Unassembled WGS sequence"/>
</dbReference>
<evidence type="ECO:0000256" key="1">
    <source>
        <dbReference type="SAM" id="MobiDB-lite"/>
    </source>
</evidence>
<dbReference type="EMBL" id="BBTG02000031">
    <property type="protein sequence ID" value="GAO18730.1"/>
    <property type="molecule type" value="Genomic_DNA"/>
</dbReference>
<reference evidence="3" key="1">
    <citation type="journal article" date="2016" name="Genome Announc.">
        <title>Genome sequence of Ustilaginoidea virens IPU010, a rice pathogenic fungus causing false smut.</title>
        <authorList>
            <person name="Kumagai T."/>
            <person name="Ishii T."/>
            <person name="Terai G."/>
            <person name="Umemura M."/>
            <person name="Machida M."/>
            <person name="Asai K."/>
        </authorList>
    </citation>
    <scope>NUCLEOTIDE SEQUENCE [LARGE SCALE GENOMIC DNA]</scope>
    <source>
        <strain evidence="3">IPU010</strain>
    </source>
</reference>
<evidence type="ECO:0000313" key="3">
    <source>
        <dbReference type="Proteomes" id="UP000054053"/>
    </source>
</evidence>
<gene>
    <name evidence="2" type="ORF">UVI_02047120</name>
</gene>
<evidence type="ECO:0000313" key="2">
    <source>
        <dbReference type="EMBL" id="GAO18730.1"/>
    </source>
</evidence>
<protein>
    <submittedName>
        <fullName evidence="2">Uncharacterized protein</fullName>
    </submittedName>
</protein>
<accession>A0A1B5L5D3</accession>